<evidence type="ECO:0000256" key="1">
    <source>
        <dbReference type="SAM" id="Phobius"/>
    </source>
</evidence>
<keyword evidence="1" id="KW-0812">Transmembrane</keyword>
<feature type="transmembrane region" description="Helical" evidence="1">
    <location>
        <begin position="225"/>
        <end position="248"/>
    </location>
</feature>
<dbReference type="InterPro" id="IPR026508">
    <property type="entry name" value="TMEM164"/>
</dbReference>
<dbReference type="PANTHER" id="PTHR20948:SF2">
    <property type="entry name" value="TRANSMEMBRANE PROTEIN 164"/>
    <property type="match status" value="1"/>
</dbReference>
<dbReference type="OrthoDB" id="17328at2759"/>
<reference evidence="2" key="1">
    <citation type="submission" date="2020-08" db="EMBL/GenBank/DDBJ databases">
        <title>Genome sequencing and assembly of the red palm weevil Rhynchophorus ferrugineus.</title>
        <authorList>
            <person name="Dias G.B."/>
            <person name="Bergman C.M."/>
            <person name="Manee M."/>
        </authorList>
    </citation>
    <scope>NUCLEOTIDE SEQUENCE</scope>
    <source>
        <strain evidence="2">AA-2017</strain>
        <tissue evidence="2">Whole larva</tissue>
    </source>
</reference>
<keyword evidence="3" id="KW-1185">Reference proteome</keyword>
<gene>
    <name evidence="2" type="ORF">GWI33_002460</name>
</gene>
<evidence type="ECO:0008006" key="4">
    <source>
        <dbReference type="Google" id="ProtNLM"/>
    </source>
</evidence>
<dbReference type="AlphaFoldDB" id="A0A834IZL4"/>
<accession>A0A834IZL4</accession>
<evidence type="ECO:0000313" key="2">
    <source>
        <dbReference type="EMBL" id="KAF7287078.1"/>
    </source>
</evidence>
<proteinExistence type="predicted"/>
<keyword evidence="1" id="KW-1133">Transmembrane helix</keyword>
<dbReference type="Proteomes" id="UP000625711">
    <property type="component" value="Unassembled WGS sequence"/>
</dbReference>
<feature type="transmembrane region" description="Helical" evidence="1">
    <location>
        <begin position="34"/>
        <end position="56"/>
    </location>
</feature>
<sequence length="280" mass="32364">MDWATGGIDMSITKYAGEECIDYVNITWRRIETILILITTVYMFCWSFPKCTLPIIPYSKSDRCGRRVLLVLVCLCWGMEIGFKCASKTGIYLLNPCHITTAMQIYLLSAKPSKTVTAVFRIHLNYLNGPLLAIVFYETDTRLLPLEATVYWVQHCMMFIVPYYLLRIGGVYNVENIKNIHWNILAYSLLVFYHFTVLQSVSILTNVNMNHIMCPLDSDPFRGQLYRTAVFFHEALLCPLVCKTYVIFSRFCLTKLPYTKVKNDLNCDIDLANDVKNHLK</sequence>
<comment type="caution">
    <text evidence="2">The sequence shown here is derived from an EMBL/GenBank/DDBJ whole genome shotgun (WGS) entry which is preliminary data.</text>
</comment>
<feature type="transmembrane region" description="Helical" evidence="1">
    <location>
        <begin position="149"/>
        <end position="172"/>
    </location>
</feature>
<dbReference type="EMBL" id="JAACXV010000016">
    <property type="protein sequence ID" value="KAF7287078.1"/>
    <property type="molecule type" value="Genomic_DNA"/>
</dbReference>
<name>A0A834IZL4_RHYFE</name>
<organism evidence="2 3">
    <name type="scientific">Rhynchophorus ferrugineus</name>
    <name type="common">Red palm weevil</name>
    <name type="synonym">Curculio ferrugineus</name>
    <dbReference type="NCBI Taxonomy" id="354439"/>
    <lineage>
        <taxon>Eukaryota</taxon>
        <taxon>Metazoa</taxon>
        <taxon>Ecdysozoa</taxon>
        <taxon>Arthropoda</taxon>
        <taxon>Hexapoda</taxon>
        <taxon>Insecta</taxon>
        <taxon>Pterygota</taxon>
        <taxon>Neoptera</taxon>
        <taxon>Endopterygota</taxon>
        <taxon>Coleoptera</taxon>
        <taxon>Polyphaga</taxon>
        <taxon>Cucujiformia</taxon>
        <taxon>Curculionidae</taxon>
        <taxon>Dryophthorinae</taxon>
        <taxon>Rhynchophorus</taxon>
    </lineage>
</organism>
<keyword evidence="1" id="KW-0472">Membrane</keyword>
<dbReference type="PANTHER" id="PTHR20948">
    <property type="entry name" value="TRANSMEMBRANE PROTEIN 164"/>
    <property type="match status" value="1"/>
</dbReference>
<feature type="transmembrane region" description="Helical" evidence="1">
    <location>
        <begin position="184"/>
        <end position="205"/>
    </location>
</feature>
<dbReference type="Pfam" id="PF14808">
    <property type="entry name" value="TMEM164"/>
    <property type="match status" value="1"/>
</dbReference>
<protein>
    <recommendedName>
        <fullName evidence="4">Transmembrane protein 164</fullName>
    </recommendedName>
</protein>
<evidence type="ECO:0000313" key="3">
    <source>
        <dbReference type="Proteomes" id="UP000625711"/>
    </source>
</evidence>